<evidence type="ECO:0000259" key="6">
    <source>
        <dbReference type="Pfam" id="PF00905"/>
    </source>
</evidence>
<gene>
    <name evidence="8" type="ORF">SAMN05444398_101600</name>
</gene>
<evidence type="ECO:0000256" key="2">
    <source>
        <dbReference type="ARBA" id="ARBA00022645"/>
    </source>
</evidence>
<keyword evidence="5" id="KW-0812">Transmembrane</keyword>
<comment type="subcellular location">
    <subcellularLocation>
        <location evidence="1">Membrane</location>
    </subcellularLocation>
</comment>
<dbReference type="SUPFAM" id="SSF56519">
    <property type="entry name" value="Penicillin binding protein dimerisation domain"/>
    <property type="match status" value="1"/>
</dbReference>
<reference evidence="8 9" key="1">
    <citation type="submission" date="2016-11" db="EMBL/GenBank/DDBJ databases">
        <authorList>
            <person name="Jaros S."/>
            <person name="Januszkiewicz K."/>
            <person name="Wedrychowicz H."/>
        </authorList>
    </citation>
    <scope>NUCLEOTIDE SEQUENCE [LARGE SCALE GENOMIC DNA]</scope>
    <source>
        <strain evidence="8 9">DSM 29589</strain>
    </source>
</reference>
<evidence type="ECO:0000256" key="1">
    <source>
        <dbReference type="ARBA" id="ARBA00004370"/>
    </source>
</evidence>
<evidence type="ECO:0000313" key="8">
    <source>
        <dbReference type="EMBL" id="SHL10403.1"/>
    </source>
</evidence>
<dbReference type="STRING" id="337701.SAMN05444398_101600"/>
<feature type="domain" description="Penicillin-binding protein dimerisation" evidence="7">
    <location>
        <begin position="87"/>
        <end position="223"/>
    </location>
</feature>
<dbReference type="InterPro" id="IPR050515">
    <property type="entry name" value="Beta-lactam/transpept"/>
</dbReference>
<dbReference type="Proteomes" id="UP000183974">
    <property type="component" value="Unassembled WGS sequence"/>
</dbReference>
<feature type="transmembrane region" description="Helical" evidence="5">
    <location>
        <begin position="49"/>
        <end position="71"/>
    </location>
</feature>
<feature type="domain" description="Penicillin-binding protein transpeptidase" evidence="6">
    <location>
        <begin position="261"/>
        <end position="553"/>
    </location>
</feature>
<dbReference type="AlphaFoldDB" id="A0A1M6XX21"/>
<keyword evidence="2" id="KW-0645">Protease</keyword>
<keyword evidence="2" id="KW-0378">Hydrolase</keyword>
<keyword evidence="2" id="KW-0121">Carboxypeptidase</keyword>
<dbReference type="PANTHER" id="PTHR30627">
    <property type="entry name" value="PEPTIDOGLYCAN D,D-TRANSPEPTIDASE"/>
    <property type="match status" value="1"/>
</dbReference>
<dbReference type="EMBL" id="FRBR01000001">
    <property type="protein sequence ID" value="SHL10403.1"/>
    <property type="molecule type" value="Genomic_DNA"/>
</dbReference>
<evidence type="ECO:0000256" key="4">
    <source>
        <dbReference type="SAM" id="MobiDB-lite"/>
    </source>
</evidence>
<dbReference type="PANTHER" id="PTHR30627:SF1">
    <property type="entry name" value="PEPTIDOGLYCAN D,D-TRANSPEPTIDASE FTSI"/>
    <property type="match status" value="1"/>
</dbReference>
<keyword evidence="8" id="KW-0132">Cell division</keyword>
<dbReference type="GO" id="GO:0008658">
    <property type="term" value="F:penicillin binding"/>
    <property type="evidence" value="ECO:0007669"/>
    <property type="project" value="InterPro"/>
</dbReference>
<dbReference type="Gene3D" id="3.40.710.10">
    <property type="entry name" value="DD-peptidase/beta-lactamase superfamily"/>
    <property type="match status" value="1"/>
</dbReference>
<dbReference type="InterPro" id="IPR001460">
    <property type="entry name" value="PCN-bd_Tpept"/>
</dbReference>
<dbReference type="InterPro" id="IPR012338">
    <property type="entry name" value="Beta-lactam/transpept-like"/>
</dbReference>
<dbReference type="GO" id="GO:0051301">
    <property type="term" value="P:cell division"/>
    <property type="evidence" value="ECO:0007669"/>
    <property type="project" value="UniProtKB-KW"/>
</dbReference>
<dbReference type="GO" id="GO:0004180">
    <property type="term" value="F:carboxypeptidase activity"/>
    <property type="evidence" value="ECO:0007669"/>
    <property type="project" value="UniProtKB-KW"/>
</dbReference>
<organism evidence="8 9">
    <name type="scientific">Roseovarius pacificus</name>
    <dbReference type="NCBI Taxonomy" id="337701"/>
    <lineage>
        <taxon>Bacteria</taxon>
        <taxon>Pseudomonadati</taxon>
        <taxon>Pseudomonadota</taxon>
        <taxon>Alphaproteobacteria</taxon>
        <taxon>Rhodobacterales</taxon>
        <taxon>Roseobacteraceae</taxon>
        <taxon>Roseovarius</taxon>
    </lineage>
</organism>
<dbReference type="GO" id="GO:0071555">
    <property type="term" value="P:cell wall organization"/>
    <property type="evidence" value="ECO:0007669"/>
    <property type="project" value="TreeGrafter"/>
</dbReference>
<keyword evidence="5" id="KW-1133">Transmembrane helix</keyword>
<dbReference type="InterPro" id="IPR005311">
    <property type="entry name" value="PBP_dimer"/>
</dbReference>
<keyword evidence="8" id="KW-0131">Cell cycle</keyword>
<dbReference type="Gene3D" id="3.90.1310.10">
    <property type="entry name" value="Penicillin-binding protein 2a (Domain 2)"/>
    <property type="match status" value="1"/>
</dbReference>
<dbReference type="Pfam" id="PF00905">
    <property type="entry name" value="Transpeptidase"/>
    <property type="match status" value="1"/>
</dbReference>
<evidence type="ECO:0000259" key="7">
    <source>
        <dbReference type="Pfam" id="PF03717"/>
    </source>
</evidence>
<dbReference type="Gene3D" id="3.30.450.330">
    <property type="match status" value="1"/>
</dbReference>
<protein>
    <submittedName>
        <fullName evidence="8">Cell division protein FtsI (Penicillin-binding protein 3)</fullName>
    </submittedName>
</protein>
<dbReference type="GO" id="GO:0005886">
    <property type="term" value="C:plasma membrane"/>
    <property type="evidence" value="ECO:0007669"/>
    <property type="project" value="TreeGrafter"/>
</dbReference>
<evidence type="ECO:0000256" key="5">
    <source>
        <dbReference type="SAM" id="Phobius"/>
    </source>
</evidence>
<accession>A0A1M6XX21</accession>
<feature type="region of interest" description="Disordered" evidence="4">
    <location>
        <begin position="278"/>
        <end position="300"/>
    </location>
</feature>
<dbReference type="InterPro" id="IPR036138">
    <property type="entry name" value="PBP_dimer_sf"/>
</dbReference>
<dbReference type="RefSeq" id="WP_073032534.1">
    <property type="nucleotide sequence ID" value="NZ_BMLR01000001.1"/>
</dbReference>
<dbReference type="Pfam" id="PF03717">
    <property type="entry name" value="PBP_dimer"/>
    <property type="match status" value="1"/>
</dbReference>
<keyword evidence="9" id="KW-1185">Reference proteome</keyword>
<evidence type="ECO:0000256" key="3">
    <source>
        <dbReference type="ARBA" id="ARBA00023136"/>
    </source>
</evidence>
<name>A0A1M6XX21_9RHOB</name>
<dbReference type="SUPFAM" id="SSF56601">
    <property type="entry name" value="beta-lactamase/transpeptidase-like"/>
    <property type="match status" value="1"/>
</dbReference>
<keyword evidence="3 5" id="KW-0472">Membrane</keyword>
<evidence type="ECO:0000313" key="9">
    <source>
        <dbReference type="Proteomes" id="UP000183974"/>
    </source>
</evidence>
<proteinExistence type="predicted"/>
<dbReference type="OrthoDB" id="9789078at2"/>
<sequence>MIRTPLRPLARILEARARGENPDAIERENIRIRHEQMRDRARVRAEGRLLVLGAMFFCAFAVIGGRMGVLASSEPSEPRSSIAGAQILAQRADIVDRKGRILATNFETHSLYAQPPQMIEPERSADELVKIFPDLDRERLIKDFTGKRKFLWIKKKLSPEQKQAVHDIGEPGLLFGPREMRLYPNGKLAAHVMGGASFGREGVHAAEVIGVAGIEKQFDERLRDPAHGHEPLTLSLDLSVQAAVERVLHGGMTLMNAKGATAILMEAKTGELISVASLPDFDPNDRPRPPTEGNPSDSPLFNRAVQGVYELGSTFKIFAVAQALELGLINPSTMIDTTGPLRWGRFRIRDFHNYGPELTATKVIVKSSNIGTARIAQMIGAERQQTFLKKLGFFDPTPVEIVEAAGGQPLLPPKWSELSTMTISYGHGLSASPMHLAAAYATLANGGRKVTPTLLRQPTAQLGPRVMSEQTARVALDMLRKVVTEGTASFGEVPGYAVGGKTGTADKPKERGGGYYEDKVIATFASVFPAHDPEYVLVVTLDEPVETSGDEPRRTAGWTAVPVAAEIIRRVAPLLGLRPQIEPGELAAITLTAN</sequence>